<feature type="region of interest" description="Disordered" evidence="1">
    <location>
        <begin position="599"/>
        <end position="621"/>
    </location>
</feature>
<evidence type="ECO:0000313" key="2">
    <source>
        <dbReference type="EMBL" id="BES87947.1"/>
    </source>
</evidence>
<feature type="compositionally biased region" description="Basic residues" evidence="1">
    <location>
        <begin position="682"/>
        <end position="700"/>
    </location>
</feature>
<name>A0ABN7A9P7_9HEMI</name>
<organism evidence="2 3">
    <name type="scientific">Nesidiocoris tenuis</name>
    <dbReference type="NCBI Taxonomy" id="355587"/>
    <lineage>
        <taxon>Eukaryota</taxon>
        <taxon>Metazoa</taxon>
        <taxon>Ecdysozoa</taxon>
        <taxon>Arthropoda</taxon>
        <taxon>Hexapoda</taxon>
        <taxon>Insecta</taxon>
        <taxon>Pterygota</taxon>
        <taxon>Neoptera</taxon>
        <taxon>Paraneoptera</taxon>
        <taxon>Hemiptera</taxon>
        <taxon>Heteroptera</taxon>
        <taxon>Panheteroptera</taxon>
        <taxon>Cimicomorpha</taxon>
        <taxon>Miridae</taxon>
        <taxon>Dicyphina</taxon>
        <taxon>Nesidiocoris</taxon>
    </lineage>
</organism>
<protein>
    <submittedName>
        <fullName evidence="2">Uncharacterized protein</fullName>
    </submittedName>
</protein>
<feature type="compositionally biased region" description="Polar residues" evidence="1">
    <location>
        <begin position="701"/>
        <end position="710"/>
    </location>
</feature>
<accession>A0ABN7A9P7</accession>
<reference evidence="2 3" key="1">
    <citation type="submission" date="2023-09" db="EMBL/GenBank/DDBJ databases">
        <title>Nesidiocoris tenuis whole genome shotgun sequence.</title>
        <authorList>
            <person name="Shibata T."/>
            <person name="Shimoda M."/>
            <person name="Kobayashi T."/>
            <person name="Uehara T."/>
        </authorList>
    </citation>
    <scope>NUCLEOTIDE SEQUENCE [LARGE SCALE GENOMIC DNA]</scope>
    <source>
        <strain evidence="2 3">Japan</strain>
    </source>
</reference>
<dbReference type="EMBL" id="AP028909">
    <property type="protein sequence ID" value="BES87947.1"/>
    <property type="molecule type" value="Genomic_DNA"/>
</dbReference>
<evidence type="ECO:0000256" key="1">
    <source>
        <dbReference type="SAM" id="MobiDB-lite"/>
    </source>
</evidence>
<proteinExistence type="predicted"/>
<dbReference type="Proteomes" id="UP001307889">
    <property type="component" value="Chromosome 1"/>
</dbReference>
<gene>
    <name evidence="2" type="ORF">NTJ_00753</name>
</gene>
<evidence type="ECO:0000313" key="3">
    <source>
        <dbReference type="Proteomes" id="UP001307889"/>
    </source>
</evidence>
<keyword evidence="3" id="KW-1185">Reference proteome</keyword>
<sequence>MTTDQNYGRVATASPKKIGLNREYACVRQLISVLTNDNSDKLIVEKLKGKDLTELLCSARIMGKSKDMATNKRILDCVIRAIEREKHLMRRKEIETSWSRRFLSSFNCLYPMRSDVTVLGENGANRSKRRIQRSGKSVSIARGGKKTVKNGGKVRTKRNASIVCAAQLRGEGMINFRNILKQASRTGRICLHIFKRELPSYETVFPPDLSRLQVIHLEFVPELVCRDDSLFLDRIASSTQTWDVDSLYPLSKTRDASVMNKLQHLLEAANYRSDDQSLNLKNFIRYDDLSSTTDTSPYLKYPLKSKGLNNPDSFQDRTRSDLSIESEGSGYELIGLGERESKESCVSKEEKPRQVDEAQIKQKLLKQEKDVVYETPKLTEDRRKIGACIMKRINASITGCKTDDYCPMKNPIVPELVLKCTELFENETEDEEFEDSVDGSSCITSLEVGSMNRESTFSQRSYLNNNFCFSTRKNSSESGLLGVSEDSLNGVMLFNRESAGPNYPKSEHPDRQIVRTSEALSENATQTPAMSVHSFLEGLRAKLSNNMNNSGKIIVKKEQSRSSVEISRTRECLDLKTKNLEIQKTKVGLSAEIWTNQLSDEGDESPSAKNSLDPAGFQNTLNSIPEEFQSGESKLNCVENGLVACKSNQMITLKNEIIFENHTPTSTTSFSLIEDANDHRGVTMKKKGRRKSGKRSKKNRLTGTKSCRVM</sequence>
<feature type="region of interest" description="Disordered" evidence="1">
    <location>
        <begin position="681"/>
        <end position="710"/>
    </location>
</feature>